<feature type="transmembrane region" description="Helical" evidence="1">
    <location>
        <begin position="29"/>
        <end position="50"/>
    </location>
</feature>
<dbReference type="EMBL" id="JAVDTT010000001">
    <property type="protein sequence ID" value="MDR6841008.1"/>
    <property type="molecule type" value="Genomic_DNA"/>
</dbReference>
<keyword evidence="3" id="KW-1185">Reference proteome</keyword>
<feature type="transmembrane region" description="Helical" evidence="1">
    <location>
        <begin position="123"/>
        <end position="146"/>
    </location>
</feature>
<organism evidence="2 3">
    <name type="scientific">Pseudoxanthomonas sacheonensis</name>
    <dbReference type="NCBI Taxonomy" id="443615"/>
    <lineage>
        <taxon>Bacteria</taxon>
        <taxon>Pseudomonadati</taxon>
        <taxon>Pseudomonadota</taxon>
        <taxon>Gammaproteobacteria</taxon>
        <taxon>Lysobacterales</taxon>
        <taxon>Lysobacteraceae</taxon>
        <taxon>Pseudoxanthomonas</taxon>
    </lineage>
</organism>
<evidence type="ECO:0000256" key="1">
    <source>
        <dbReference type="SAM" id="Phobius"/>
    </source>
</evidence>
<protein>
    <submittedName>
        <fullName evidence="2">Uncharacterized protein</fullName>
    </submittedName>
</protein>
<dbReference type="Proteomes" id="UP001254759">
    <property type="component" value="Unassembled WGS sequence"/>
</dbReference>
<proteinExistence type="predicted"/>
<name>A0ABU1RQG6_9GAMM</name>
<gene>
    <name evidence="2" type="ORF">J2W94_001272</name>
</gene>
<evidence type="ECO:0000313" key="2">
    <source>
        <dbReference type="EMBL" id="MDR6841008.1"/>
    </source>
</evidence>
<keyword evidence="1" id="KW-0472">Membrane</keyword>
<sequence length="151" mass="16882">MTTEDPYSAPLAAVEDRAAPQRSPRWWRVIAWGVLVFVVGSAIHFIGGLTMGNWEIYGDTIEEAIVNARWTRRIVASAVVFVLYLVFLHGTPRRHFLQLMGVFVVAQVVDLPLTFAMTGSLEALVSFSTLGRNLLVCLLAYAVWYLNGRIK</sequence>
<evidence type="ECO:0000313" key="3">
    <source>
        <dbReference type="Proteomes" id="UP001254759"/>
    </source>
</evidence>
<accession>A0ABU1RQG6</accession>
<keyword evidence="1" id="KW-1133">Transmembrane helix</keyword>
<reference evidence="2 3" key="1">
    <citation type="submission" date="2023-07" db="EMBL/GenBank/DDBJ databases">
        <title>Sorghum-associated microbial communities from plants grown in Nebraska, USA.</title>
        <authorList>
            <person name="Schachtman D."/>
        </authorList>
    </citation>
    <scope>NUCLEOTIDE SEQUENCE [LARGE SCALE GENOMIC DNA]</scope>
    <source>
        <strain evidence="2 3">BE107</strain>
    </source>
</reference>
<keyword evidence="1" id="KW-0812">Transmembrane</keyword>
<dbReference type="RefSeq" id="WP_310091247.1">
    <property type="nucleotide sequence ID" value="NZ_JAVDTT010000001.1"/>
</dbReference>
<comment type="caution">
    <text evidence="2">The sequence shown here is derived from an EMBL/GenBank/DDBJ whole genome shotgun (WGS) entry which is preliminary data.</text>
</comment>
<feature type="transmembrane region" description="Helical" evidence="1">
    <location>
        <begin position="70"/>
        <end position="89"/>
    </location>
</feature>